<dbReference type="PANTHER" id="PTHR44943">
    <property type="entry name" value="CELLULOSE SYNTHASE OPERON PROTEIN C"/>
    <property type="match status" value="1"/>
</dbReference>
<evidence type="ECO:0000313" key="6">
    <source>
        <dbReference type="EMBL" id="PIZ17460.1"/>
    </source>
</evidence>
<proteinExistence type="predicted"/>
<evidence type="ECO:0000256" key="1">
    <source>
        <dbReference type="ARBA" id="ARBA00022737"/>
    </source>
</evidence>
<keyword evidence="2 3" id="KW-0802">TPR repeat</keyword>
<keyword evidence="1" id="KW-0677">Repeat</keyword>
<keyword evidence="5" id="KW-0812">Transmembrane</keyword>
<evidence type="ECO:0000313" key="7">
    <source>
        <dbReference type="Proteomes" id="UP000229307"/>
    </source>
</evidence>
<feature type="compositionally biased region" description="Basic and acidic residues" evidence="4">
    <location>
        <begin position="1"/>
        <end position="10"/>
    </location>
</feature>
<feature type="transmembrane region" description="Helical" evidence="5">
    <location>
        <begin position="38"/>
        <end position="60"/>
    </location>
</feature>
<dbReference type="InterPro" id="IPR019734">
    <property type="entry name" value="TPR_rpt"/>
</dbReference>
<sequence>MREGDSRMEMNGEEETGSGEGGQQQDPEQGMSAGKKKIFMIAAAVCFAGLLVSLSVYFMLTGAGSFVRKGNKLLKDKRYREAVNLYQTAIQKDPRIAEAWMNLGLALDSMGDPDRAIEALDRALILKPKKVKAWVYKGNAQYGKGMLEDALRSYDEAIRLDPKYPGAWANKASVLRKMQKYEESGEAFRKYIELAAKDLKFDVTPAVMEEAMRLARPLIEEITGLKFMKEVDLRIITPDELGEIERKRLVAQSVSVSPGADRKQIELNSRLFSEFYSEIIPELYEFADGNLYMVPDTFQRNVVLVKPSKDKIRNIMVLLVAHDMVHALDDQNYGISARIIKPKSQDELGILESIVEGHAVFVARKVAEKMGLKEEDVRFGMMFTSGDLGEASVFDEGARQVVSTRFKQIYVRGEEFIKFVHEKEGNPGITRLFNSPPKKLSAVMQPQLYYEKELLAKEDYFSLLSVLERVIAPEKEKWQKQGGEINEMLLRAGLSTGLTPKEIEETLKGFNEGYSLTFAKGNTAFISAALLMFRENKDAASFLAAEEKSIKSKWERIKGTPGVAMEVLQDIKLDAPPAGKTVIKEVIIAPTQNQRTYTLNMMGTYKNFECEFTFVNCKVNNEQLAVLLSALFKNLEAKLKQ</sequence>
<dbReference type="Pfam" id="PF13432">
    <property type="entry name" value="TPR_16"/>
    <property type="match status" value="1"/>
</dbReference>
<reference evidence="7" key="1">
    <citation type="submission" date="2017-09" db="EMBL/GenBank/DDBJ databases">
        <title>Depth-based differentiation of microbial function through sediment-hosted aquifers and enrichment of novel symbionts in the deep terrestrial subsurface.</title>
        <authorList>
            <person name="Probst A.J."/>
            <person name="Ladd B."/>
            <person name="Jarett J.K."/>
            <person name="Geller-Mcgrath D.E."/>
            <person name="Sieber C.M.K."/>
            <person name="Emerson J.B."/>
            <person name="Anantharaman K."/>
            <person name="Thomas B.C."/>
            <person name="Malmstrom R."/>
            <person name="Stieglmeier M."/>
            <person name="Klingl A."/>
            <person name="Woyke T."/>
            <person name="Ryan C.M."/>
            <person name="Banfield J.F."/>
        </authorList>
    </citation>
    <scope>NUCLEOTIDE SEQUENCE [LARGE SCALE GENOMIC DNA]</scope>
</reference>
<dbReference type="Proteomes" id="UP000229307">
    <property type="component" value="Unassembled WGS sequence"/>
</dbReference>
<gene>
    <name evidence="6" type="ORF">COY52_04500</name>
</gene>
<evidence type="ECO:0000256" key="4">
    <source>
        <dbReference type="SAM" id="MobiDB-lite"/>
    </source>
</evidence>
<dbReference type="InterPro" id="IPR051685">
    <property type="entry name" value="Ycf3/AcsC/BcsC/TPR_MFPF"/>
</dbReference>
<dbReference type="PANTHER" id="PTHR44943:SF4">
    <property type="entry name" value="TPR REPEAT-CONTAINING PROTEIN MJ0798"/>
    <property type="match status" value="1"/>
</dbReference>
<feature type="region of interest" description="Disordered" evidence="4">
    <location>
        <begin position="1"/>
        <end position="30"/>
    </location>
</feature>
<keyword evidence="5" id="KW-0472">Membrane</keyword>
<dbReference type="Gene3D" id="1.25.40.10">
    <property type="entry name" value="Tetratricopeptide repeat domain"/>
    <property type="match status" value="1"/>
</dbReference>
<dbReference type="SUPFAM" id="SSF48452">
    <property type="entry name" value="TPR-like"/>
    <property type="match status" value="1"/>
</dbReference>
<evidence type="ECO:0000256" key="5">
    <source>
        <dbReference type="SAM" id="Phobius"/>
    </source>
</evidence>
<protein>
    <submittedName>
        <fullName evidence="6">Uncharacterized protein</fullName>
    </submittedName>
</protein>
<feature type="repeat" description="TPR" evidence="3">
    <location>
        <begin position="63"/>
        <end position="96"/>
    </location>
</feature>
<dbReference type="AlphaFoldDB" id="A0A2M7SDB7"/>
<dbReference type="SMART" id="SM00028">
    <property type="entry name" value="TPR"/>
    <property type="match status" value="4"/>
</dbReference>
<dbReference type="EMBL" id="PFMR01000115">
    <property type="protein sequence ID" value="PIZ17460.1"/>
    <property type="molecule type" value="Genomic_DNA"/>
</dbReference>
<accession>A0A2M7SDB7</accession>
<feature type="repeat" description="TPR" evidence="3">
    <location>
        <begin position="97"/>
        <end position="130"/>
    </location>
</feature>
<dbReference type="PROSITE" id="PS50293">
    <property type="entry name" value="TPR_REGION"/>
    <property type="match status" value="1"/>
</dbReference>
<dbReference type="Pfam" id="PF13181">
    <property type="entry name" value="TPR_8"/>
    <property type="match status" value="1"/>
</dbReference>
<evidence type="ECO:0000256" key="3">
    <source>
        <dbReference type="PROSITE-ProRule" id="PRU00339"/>
    </source>
</evidence>
<feature type="repeat" description="TPR" evidence="3">
    <location>
        <begin position="131"/>
        <end position="164"/>
    </location>
</feature>
<organism evidence="6 7">
    <name type="scientific">Candidatus Desantisbacteria bacterium CG_4_10_14_0_8_um_filter_48_22</name>
    <dbReference type="NCBI Taxonomy" id="1974543"/>
    <lineage>
        <taxon>Bacteria</taxon>
        <taxon>Candidatus Desantisiibacteriota</taxon>
    </lineage>
</organism>
<name>A0A2M7SDB7_9BACT</name>
<keyword evidence="5" id="KW-1133">Transmembrane helix</keyword>
<evidence type="ECO:0000256" key="2">
    <source>
        <dbReference type="ARBA" id="ARBA00022803"/>
    </source>
</evidence>
<dbReference type="InterPro" id="IPR011990">
    <property type="entry name" value="TPR-like_helical_dom_sf"/>
</dbReference>
<comment type="caution">
    <text evidence="6">The sequence shown here is derived from an EMBL/GenBank/DDBJ whole genome shotgun (WGS) entry which is preliminary data.</text>
</comment>
<dbReference type="PROSITE" id="PS50005">
    <property type="entry name" value="TPR"/>
    <property type="match status" value="3"/>
</dbReference>
<dbReference type="Pfam" id="PF00515">
    <property type="entry name" value="TPR_1"/>
    <property type="match status" value="1"/>
</dbReference>